<dbReference type="Gene3D" id="3.30.420.40">
    <property type="match status" value="1"/>
</dbReference>
<name>A0A7G5XC72_9BACT</name>
<dbReference type="EMBL" id="CP060007">
    <property type="protein sequence ID" value="QNA43075.1"/>
    <property type="molecule type" value="Genomic_DNA"/>
</dbReference>
<proteinExistence type="predicted"/>
<accession>A0A7G5XC72</accession>
<dbReference type="KEGG" id="lacs:H4075_13380"/>
<evidence type="ECO:0000313" key="2">
    <source>
        <dbReference type="Proteomes" id="UP000515344"/>
    </source>
</evidence>
<keyword evidence="2" id="KW-1185">Reference proteome</keyword>
<protein>
    <submittedName>
        <fullName evidence="1">Rod shape-determining protein</fullName>
    </submittedName>
</protein>
<gene>
    <name evidence="1" type="ORF">H4075_13380</name>
</gene>
<dbReference type="Proteomes" id="UP000515344">
    <property type="component" value="Chromosome"/>
</dbReference>
<reference evidence="2" key="1">
    <citation type="submission" date="2020-08" db="EMBL/GenBank/DDBJ databases">
        <title>Lacibacter sp. S13-6-6 genome sequencing.</title>
        <authorList>
            <person name="Jin L."/>
        </authorList>
    </citation>
    <scope>NUCLEOTIDE SEQUENCE [LARGE SCALE GENOMIC DNA]</scope>
    <source>
        <strain evidence="2">S13-6-6</strain>
    </source>
</reference>
<sequence>MFKLKSIYIKIKRNHVEVTDLNTGETVTQQAIRPFSSVRNVVSSFNPANETIQSALEKLGLKGRSFLSKMNILIQQLEGLEGGLSDIEKRALRDLAEMAGANKVFILEQTEPLSAEVALAYLKEM</sequence>
<organism evidence="1 2">
    <name type="scientific">Lacibacter sediminis</name>
    <dbReference type="NCBI Taxonomy" id="2760713"/>
    <lineage>
        <taxon>Bacteria</taxon>
        <taxon>Pseudomonadati</taxon>
        <taxon>Bacteroidota</taxon>
        <taxon>Chitinophagia</taxon>
        <taxon>Chitinophagales</taxon>
        <taxon>Chitinophagaceae</taxon>
        <taxon>Lacibacter</taxon>
    </lineage>
</organism>
<evidence type="ECO:0000313" key="1">
    <source>
        <dbReference type="EMBL" id="QNA43075.1"/>
    </source>
</evidence>
<dbReference type="RefSeq" id="WP_182801340.1">
    <property type="nucleotide sequence ID" value="NZ_CP060007.1"/>
</dbReference>
<dbReference type="AlphaFoldDB" id="A0A7G5XC72"/>